<evidence type="ECO:0000313" key="2">
    <source>
        <dbReference type="Proteomes" id="UP001345963"/>
    </source>
</evidence>
<dbReference type="EMBL" id="JAHUTI010053838">
    <property type="protein sequence ID" value="MED6249913.1"/>
    <property type="molecule type" value="Genomic_DNA"/>
</dbReference>
<organism evidence="1 2">
    <name type="scientific">Ataeniobius toweri</name>
    <dbReference type="NCBI Taxonomy" id="208326"/>
    <lineage>
        <taxon>Eukaryota</taxon>
        <taxon>Metazoa</taxon>
        <taxon>Chordata</taxon>
        <taxon>Craniata</taxon>
        <taxon>Vertebrata</taxon>
        <taxon>Euteleostomi</taxon>
        <taxon>Actinopterygii</taxon>
        <taxon>Neopterygii</taxon>
        <taxon>Teleostei</taxon>
        <taxon>Neoteleostei</taxon>
        <taxon>Acanthomorphata</taxon>
        <taxon>Ovalentaria</taxon>
        <taxon>Atherinomorphae</taxon>
        <taxon>Cyprinodontiformes</taxon>
        <taxon>Goodeidae</taxon>
        <taxon>Ataeniobius</taxon>
    </lineage>
</organism>
<accession>A0ABU7BJZ4</accession>
<protein>
    <submittedName>
        <fullName evidence="1">Uncharacterized protein</fullName>
    </submittedName>
</protein>
<sequence length="152" mass="16952">MLAPTIFSSVPCPTPARNPDASPFIHTLDIVSIDSLNLSDLSVIVACSKVKIANNMTERSGQPDSAAQLQTAFSQFCSAIMILFSSLAQQQMAVMQSLDQLNPMVHLDRTLPFFETWFLLHLSHFRESWITVEASVLQCSLVSRHSKPFILW</sequence>
<reference evidence="1 2" key="1">
    <citation type="submission" date="2021-07" db="EMBL/GenBank/DDBJ databases">
        <authorList>
            <person name="Palmer J.M."/>
        </authorList>
    </citation>
    <scope>NUCLEOTIDE SEQUENCE [LARGE SCALE GENOMIC DNA]</scope>
    <source>
        <strain evidence="1 2">AT_MEX2019</strain>
        <tissue evidence="1">Muscle</tissue>
    </source>
</reference>
<gene>
    <name evidence="1" type="ORF">ATANTOWER_021683</name>
</gene>
<comment type="caution">
    <text evidence="1">The sequence shown here is derived from an EMBL/GenBank/DDBJ whole genome shotgun (WGS) entry which is preliminary data.</text>
</comment>
<dbReference type="Proteomes" id="UP001345963">
    <property type="component" value="Unassembled WGS sequence"/>
</dbReference>
<evidence type="ECO:0000313" key="1">
    <source>
        <dbReference type="EMBL" id="MED6249913.1"/>
    </source>
</evidence>
<keyword evidence="2" id="KW-1185">Reference proteome</keyword>
<name>A0ABU7BJZ4_9TELE</name>
<proteinExistence type="predicted"/>